<proteinExistence type="predicted"/>
<sequence length="114" mass="13314">LPTQTGEYTTWDNNLDYLICPRPFYNALFTVQFLVGYGATWPDILHPSDRDEMVNSGSYSQQLESDFQQWTFGCRFSGKPFIRAHANMNQTIRQHVGQTDAFAFFLFKGYRRLL</sequence>
<keyword evidence="2" id="KW-1185">Reference proteome</keyword>
<reference evidence="1 2" key="1">
    <citation type="journal article" date="2016" name="Nat. Commun.">
        <title>Extremotolerant tardigrade genome and improved radiotolerance of human cultured cells by tardigrade-unique protein.</title>
        <authorList>
            <person name="Hashimoto T."/>
            <person name="Horikawa D.D."/>
            <person name="Saito Y."/>
            <person name="Kuwahara H."/>
            <person name="Kozuka-Hata H."/>
            <person name="Shin-I T."/>
            <person name="Minakuchi Y."/>
            <person name="Ohishi K."/>
            <person name="Motoyama A."/>
            <person name="Aizu T."/>
            <person name="Enomoto A."/>
            <person name="Kondo K."/>
            <person name="Tanaka S."/>
            <person name="Hara Y."/>
            <person name="Koshikawa S."/>
            <person name="Sagara H."/>
            <person name="Miura T."/>
            <person name="Yokobori S."/>
            <person name="Miyagawa K."/>
            <person name="Suzuki Y."/>
            <person name="Kubo T."/>
            <person name="Oyama M."/>
            <person name="Kohara Y."/>
            <person name="Fujiyama A."/>
            <person name="Arakawa K."/>
            <person name="Katayama T."/>
            <person name="Toyoda A."/>
            <person name="Kunieda T."/>
        </authorList>
    </citation>
    <scope>NUCLEOTIDE SEQUENCE [LARGE SCALE GENOMIC DNA]</scope>
    <source>
        <strain evidence="1 2">YOKOZUNA-1</strain>
    </source>
</reference>
<evidence type="ECO:0000313" key="1">
    <source>
        <dbReference type="EMBL" id="GAV02705.1"/>
    </source>
</evidence>
<accession>A0A1D1VM74</accession>
<comment type="caution">
    <text evidence="1">The sequence shown here is derived from an EMBL/GenBank/DDBJ whole genome shotgun (WGS) entry which is preliminary data.</text>
</comment>
<dbReference type="AlphaFoldDB" id="A0A1D1VM74"/>
<evidence type="ECO:0000313" key="2">
    <source>
        <dbReference type="Proteomes" id="UP000186922"/>
    </source>
</evidence>
<protein>
    <submittedName>
        <fullName evidence="1">Uncharacterized protein</fullName>
    </submittedName>
</protein>
<feature type="non-terminal residue" evidence="1">
    <location>
        <position position="1"/>
    </location>
</feature>
<dbReference type="EMBL" id="BDGG01000008">
    <property type="protein sequence ID" value="GAV02705.1"/>
    <property type="molecule type" value="Genomic_DNA"/>
</dbReference>
<gene>
    <name evidence="1" type="primary">RvY_13236-1</name>
    <name evidence="1" type="synonym">RvY_13236.1</name>
    <name evidence="1" type="ORF">RvY_13236</name>
</gene>
<dbReference type="Proteomes" id="UP000186922">
    <property type="component" value="Unassembled WGS sequence"/>
</dbReference>
<organism evidence="1 2">
    <name type="scientific">Ramazzottius varieornatus</name>
    <name type="common">Water bear</name>
    <name type="synonym">Tardigrade</name>
    <dbReference type="NCBI Taxonomy" id="947166"/>
    <lineage>
        <taxon>Eukaryota</taxon>
        <taxon>Metazoa</taxon>
        <taxon>Ecdysozoa</taxon>
        <taxon>Tardigrada</taxon>
        <taxon>Eutardigrada</taxon>
        <taxon>Parachela</taxon>
        <taxon>Hypsibioidea</taxon>
        <taxon>Ramazzottiidae</taxon>
        <taxon>Ramazzottius</taxon>
    </lineage>
</organism>
<name>A0A1D1VM74_RAMVA</name>